<dbReference type="Proteomes" id="UP001144256">
    <property type="component" value="Unassembled WGS sequence"/>
</dbReference>
<accession>A0A9W5Y9S2</accession>
<sequence>MTNFNDYLDECMKDSELKKEYDNLAVEYEIDQAMVDARKEKN</sequence>
<gene>
    <name evidence="1" type="ORF">SH1V18_24150</name>
</gene>
<name>A0A9W5Y9S2_9FIRM</name>
<protein>
    <submittedName>
        <fullName evidence="1">Uncharacterized protein</fullName>
    </submittedName>
</protein>
<dbReference type="AlphaFoldDB" id="A0A9W5Y9S2"/>
<keyword evidence="2" id="KW-1185">Reference proteome</keyword>
<dbReference type="EMBL" id="BRLB01000006">
    <property type="protein sequence ID" value="GKX29935.1"/>
    <property type="molecule type" value="Genomic_DNA"/>
</dbReference>
<evidence type="ECO:0000313" key="1">
    <source>
        <dbReference type="EMBL" id="GKX29935.1"/>
    </source>
</evidence>
<dbReference type="RefSeq" id="WP_281815710.1">
    <property type="nucleotide sequence ID" value="NZ_BRLB01000006.1"/>
</dbReference>
<proteinExistence type="predicted"/>
<reference evidence="1" key="1">
    <citation type="submission" date="2022-06" db="EMBL/GenBank/DDBJ databases">
        <title>Vallitalea longa sp. nov., an anaerobic bacterium isolated from marine sediment.</title>
        <authorList>
            <person name="Hirano S."/>
            <person name="Terahara T."/>
            <person name="Mori K."/>
            <person name="Hamada M."/>
            <person name="Matsumoto R."/>
            <person name="Kobayashi T."/>
        </authorList>
    </citation>
    <scope>NUCLEOTIDE SEQUENCE</scope>
    <source>
        <strain evidence="1">SH18-1</strain>
    </source>
</reference>
<organism evidence="1 2">
    <name type="scientific">Vallitalea longa</name>
    <dbReference type="NCBI Taxonomy" id="2936439"/>
    <lineage>
        <taxon>Bacteria</taxon>
        <taxon>Bacillati</taxon>
        <taxon>Bacillota</taxon>
        <taxon>Clostridia</taxon>
        <taxon>Lachnospirales</taxon>
        <taxon>Vallitaleaceae</taxon>
        <taxon>Vallitalea</taxon>
    </lineage>
</organism>
<evidence type="ECO:0000313" key="2">
    <source>
        <dbReference type="Proteomes" id="UP001144256"/>
    </source>
</evidence>
<comment type="caution">
    <text evidence="1">The sequence shown here is derived from an EMBL/GenBank/DDBJ whole genome shotgun (WGS) entry which is preliminary data.</text>
</comment>